<reference evidence="1 2" key="1">
    <citation type="journal article" date="2023" name="Arcadia Sci">
        <title>De novo assembly of a long-read Amblyomma americanum tick genome.</title>
        <authorList>
            <person name="Chou S."/>
            <person name="Poskanzer K.E."/>
            <person name="Rollins M."/>
            <person name="Thuy-Boun P.S."/>
        </authorList>
    </citation>
    <scope>NUCLEOTIDE SEQUENCE [LARGE SCALE GENOMIC DNA]</scope>
    <source>
        <strain evidence="1">F_SG_1</strain>
        <tissue evidence="1">Salivary glands</tissue>
    </source>
</reference>
<dbReference type="Proteomes" id="UP001321473">
    <property type="component" value="Unassembled WGS sequence"/>
</dbReference>
<accession>A0AAQ4F2I5</accession>
<comment type="caution">
    <text evidence="1">The sequence shown here is derived from an EMBL/GenBank/DDBJ whole genome shotgun (WGS) entry which is preliminary data.</text>
</comment>
<dbReference type="SMART" id="SM00696">
    <property type="entry name" value="DM9"/>
    <property type="match status" value="2"/>
</dbReference>
<dbReference type="Pfam" id="PF11901">
    <property type="entry name" value="DM9"/>
    <property type="match status" value="1"/>
</dbReference>
<evidence type="ECO:0008006" key="3">
    <source>
        <dbReference type="Google" id="ProtNLM"/>
    </source>
</evidence>
<protein>
    <recommendedName>
        <fullName evidence="3">Farnesoic acid o-methyltransferase</fullName>
    </recommendedName>
</protein>
<proteinExistence type="predicted"/>
<evidence type="ECO:0000313" key="1">
    <source>
        <dbReference type="EMBL" id="KAK8780975.1"/>
    </source>
</evidence>
<name>A0AAQ4F2I5_AMBAM</name>
<dbReference type="AlphaFoldDB" id="A0AAQ4F2I5"/>
<evidence type="ECO:0000313" key="2">
    <source>
        <dbReference type="Proteomes" id="UP001321473"/>
    </source>
</evidence>
<dbReference type="PANTHER" id="PTHR31649:SF1">
    <property type="entry name" value="FARNESOIC ACID O-METHYL TRANSFERASE DOMAIN-CONTAINING PROTEIN"/>
    <property type="match status" value="1"/>
</dbReference>
<sequence>MADADYSVTKYQCCCEWVKCFENRLPYHALSAGTLNGQDVYVARAVHEGETLIGWAQPANSCCYVSWSGGAHAHAEYQCLATETPDKMGWVPASDGELPSGAVHGGRAADNEPLFVGRVHTNDGVLVGKVQPSHRTLYVAHDGQELNFKDYEVLVCKRLELC</sequence>
<organism evidence="1 2">
    <name type="scientific">Amblyomma americanum</name>
    <name type="common">Lone star tick</name>
    <dbReference type="NCBI Taxonomy" id="6943"/>
    <lineage>
        <taxon>Eukaryota</taxon>
        <taxon>Metazoa</taxon>
        <taxon>Ecdysozoa</taxon>
        <taxon>Arthropoda</taxon>
        <taxon>Chelicerata</taxon>
        <taxon>Arachnida</taxon>
        <taxon>Acari</taxon>
        <taxon>Parasitiformes</taxon>
        <taxon>Ixodida</taxon>
        <taxon>Ixodoidea</taxon>
        <taxon>Ixodidae</taxon>
        <taxon>Amblyomminae</taxon>
        <taxon>Amblyomma</taxon>
    </lineage>
</organism>
<gene>
    <name evidence="1" type="ORF">V5799_017682</name>
</gene>
<dbReference type="InterPro" id="IPR006616">
    <property type="entry name" value="DM9_repeat"/>
</dbReference>
<dbReference type="PANTHER" id="PTHR31649">
    <property type="entry name" value="AGAP009604-PA"/>
    <property type="match status" value="1"/>
</dbReference>
<keyword evidence="2" id="KW-1185">Reference proteome</keyword>
<dbReference type="EMBL" id="JARKHS020008204">
    <property type="protein sequence ID" value="KAK8780975.1"/>
    <property type="molecule type" value="Genomic_DNA"/>
</dbReference>